<evidence type="ECO:0000313" key="8">
    <source>
        <dbReference type="EMBL" id="MED6258413.1"/>
    </source>
</evidence>
<dbReference type="PANTHER" id="PTHR18945">
    <property type="entry name" value="NEUROTRANSMITTER GATED ION CHANNEL"/>
    <property type="match status" value="1"/>
</dbReference>
<keyword evidence="5" id="KW-0406">Ion transport</keyword>
<dbReference type="InterPro" id="IPR038050">
    <property type="entry name" value="Neuro_actylchol_rec"/>
</dbReference>
<dbReference type="SUPFAM" id="SSF63712">
    <property type="entry name" value="Nicotinic receptor ligand binding domain-like"/>
    <property type="match status" value="1"/>
</dbReference>
<dbReference type="InterPro" id="IPR006202">
    <property type="entry name" value="Neur_chan_lig-bd"/>
</dbReference>
<comment type="caution">
    <text evidence="5">Lacks conserved residue(s) required for the propagation of feature annotation.</text>
</comment>
<evidence type="ECO:0000256" key="4">
    <source>
        <dbReference type="ARBA" id="ARBA00023136"/>
    </source>
</evidence>
<accession>A0ABU7C6S2</accession>
<dbReference type="SUPFAM" id="SSF90112">
    <property type="entry name" value="Neurotransmitter-gated ion-channel transmembrane pore"/>
    <property type="match status" value="1"/>
</dbReference>
<name>A0ABU7C6S2_9TELE</name>
<organism evidence="8 9">
    <name type="scientific">Ataeniobius toweri</name>
    <dbReference type="NCBI Taxonomy" id="208326"/>
    <lineage>
        <taxon>Eukaryota</taxon>
        <taxon>Metazoa</taxon>
        <taxon>Chordata</taxon>
        <taxon>Craniata</taxon>
        <taxon>Vertebrata</taxon>
        <taxon>Euteleostomi</taxon>
        <taxon>Actinopterygii</taxon>
        <taxon>Neopterygii</taxon>
        <taxon>Teleostei</taxon>
        <taxon>Neoteleostei</taxon>
        <taxon>Acanthomorphata</taxon>
        <taxon>Ovalentaria</taxon>
        <taxon>Atherinomorphae</taxon>
        <taxon>Cyprinodontiformes</taxon>
        <taxon>Goodeidae</taxon>
        <taxon>Ataeniobius</taxon>
    </lineage>
</organism>
<dbReference type="Pfam" id="PF02931">
    <property type="entry name" value="Neur_chan_LBD"/>
    <property type="match status" value="1"/>
</dbReference>
<feature type="transmembrane region" description="Helical" evidence="5">
    <location>
        <begin position="218"/>
        <end position="244"/>
    </location>
</feature>
<dbReference type="Proteomes" id="UP001345963">
    <property type="component" value="Unassembled WGS sequence"/>
</dbReference>
<keyword evidence="5" id="KW-0813">Transport</keyword>
<feature type="transmembrane region" description="Helical" evidence="5">
    <location>
        <begin position="157"/>
        <end position="182"/>
    </location>
</feature>
<keyword evidence="2 5" id="KW-0812">Transmembrane</keyword>
<evidence type="ECO:0000259" key="6">
    <source>
        <dbReference type="Pfam" id="PF02931"/>
    </source>
</evidence>
<dbReference type="InterPro" id="IPR006201">
    <property type="entry name" value="Neur_channel"/>
</dbReference>
<dbReference type="PROSITE" id="PS00236">
    <property type="entry name" value="NEUROTR_ION_CHANNEL"/>
    <property type="match status" value="1"/>
</dbReference>
<feature type="domain" description="Neurotransmitter-gated ion-channel ligand-binding" evidence="6">
    <location>
        <begin position="1"/>
        <end position="156"/>
    </location>
</feature>
<comment type="subcellular location">
    <subcellularLocation>
        <location evidence="1">Membrane</location>
        <topology evidence="1">Multi-pass membrane protein</topology>
    </subcellularLocation>
</comment>
<dbReference type="Gene3D" id="1.20.58.390">
    <property type="entry name" value="Neurotransmitter-gated ion-channel transmembrane domain"/>
    <property type="match status" value="1"/>
</dbReference>
<dbReference type="InterPro" id="IPR018000">
    <property type="entry name" value="Neurotransmitter_ion_chnl_CS"/>
</dbReference>
<dbReference type="PRINTS" id="PR00252">
    <property type="entry name" value="NRIONCHANNEL"/>
</dbReference>
<evidence type="ECO:0000256" key="5">
    <source>
        <dbReference type="RuleBase" id="RU000687"/>
    </source>
</evidence>
<comment type="caution">
    <text evidence="8">The sequence shown here is derived from an EMBL/GenBank/DDBJ whole genome shotgun (WGS) entry which is preliminary data.</text>
</comment>
<evidence type="ECO:0000256" key="3">
    <source>
        <dbReference type="ARBA" id="ARBA00022989"/>
    </source>
</evidence>
<evidence type="ECO:0000256" key="1">
    <source>
        <dbReference type="ARBA" id="ARBA00004141"/>
    </source>
</evidence>
<feature type="domain" description="Neurotransmitter-gated ion-channel transmembrane" evidence="7">
    <location>
        <begin position="164"/>
        <end position="264"/>
    </location>
</feature>
<dbReference type="InterPro" id="IPR036719">
    <property type="entry name" value="Neuro-gated_channel_TM_sf"/>
</dbReference>
<evidence type="ECO:0000313" key="9">
    <source>
        <dbReference type="Proteomes" id="UP001345963"/>
    </source>
</evidence>
<dbReference type="Gene3D" id="2.70.170.10">
    <property type="entry name" value="Neurotransmitter-gated ion-channel ligand-binding domain"/>
    <property type="match status" value="1"/>
</dbReference>
<comment type="similarity">
    <text evidence="5">Belongs to the ligand-gated ion channel (TC 1.A.9) family.</text>
</comment>
<dbReference type="InterPro" id="IPR036734">
    <property type="entry name" value="Neur_chan_lig-bd_sf"/>
</dbReference>
<keyword evidence="4 5" id="KW-0472">Membrane</keyword>
<feature type="transmembrane region" description="Helical" evidence="5">
    <location>
        <begin position="188"/>
        <end position="206"/>
    </location>
</feature>
<keyword evidence="9" id="KW-1185">Reference proteome</keyword>
<evidence type="ECO:0000256" key="2">
    <source>
        <dbReference type="ARBA" id="ARBA00022692"/>
    </source>
</evidence>
<dbReference type="Pfam" id="PF02932">
    <property type="entry name" value="Neur_chan_memb"/>
    <property type="match status" value="1"/>
</dbReference>
<proteinExistence type="inferred from homology"/>
<protein>
    <submittedName>
        <fullName evidence="8">Uncharacterized protein</fullName>
    </submittedName>
</protein>
<keyword evidence="3 5" id="KW-1133">Transmembrane helix</keyword>
<gene>
    <name evidence="8" type="ORF">ATANTOWER_006998</name>
</gene>
<evidence type="ECO:0000259" key="7">
    <source>
        <dbReference type="Pfam" id="PF02932"/>
    </source>
</evidence>
<dbReference type="InterPro" id="IPR006029">
    <property type="entry name" value="Neurotrans-gated_channel_TM"/>
</dbReference>
<keyword evidence="5" id="KW-0407">Ion channel</keyword>
<reference evidence="8 9" key="1">
    <citation type="submission" date="2021-07" db="EMBL/GenBank/DDBJ databases">
        <authorList>
            <person name="Palmer J.M."/>
        </authorList>
    </citation>
    <scope>NUCLEOTIDE SEQUENCE [LARGE SCALE GENOMIC DNA]</scope>
    <source>
        <strain evidence="8 9">AT_MEX2019</strain>
        <tissue evidence="8">Muscle</tissue>
    </source>
</reference>
<sequence>MYWTNEFLTWNCSNFCGINELSIPRSKLWIPDITIEQDASDSGSILEDPWVNLNPNGSMFTFSRQKLTFTCRFNLYKFPFDVQRCNITFVSMSADVNTLVFRSVKDYLNLMALSKRYMVTQGEWDLRDMEVLQDHITNGERNHSTLVYIVTLQRKPFLYVINFIIPLVYLLVLDLASFFISVDSGEKFGFKVTVLLSISVLLLILKDILPSTEVELPIIANLCAAVFTLVWLSVLESILVSFLFNLDHCCDKQSKTCAEGKRFMKRTKGPKEANEETGHVKPEQRIFPLGQLGDVGLLKLILDEVKAARQEAGTCLTGRRNGGAYLERLKLAGELLHHKAIPGRA</sequence>
<dbReference type="EMBL" id="JAHUTI010080479">
    <property type="protein sequence ID" value="MED6258413.1"/>
    <property type="molecule type" value="Genomic_DNA"/>
</dbReference>